<evidence type="ECO:0000256" key="1">
    <source>
        <dbReference type="ARBA" id="ARBA00000971"/>
    </source>
</evidence>
<dbReference type="EC" id="5.2.1.8" evidence="8"/>
<proteinExistence type="inferred from homology"/>
<dbReference type="PRINTS" id="PR00153">
    <property type="entry name" value="CSAPPISMRASE"/>
</dbReference>
<keyword evidence="5 8" id="KW-0697">Rotamase</keyword>
<dbReference type="FunFam" id="2.40.100.10:FF:000032">
    <property type="entry name" value="Peptidyl-prolyl cis-trans isomerase"/>
    <property type="match status" value="1"/>
</dbReference>
<dbReference type="AlphaFoldDB" id="A0A0D2D4X1"/>
<evidence type="ECO:0000256" key="2">
    <source>
        <dbReference type="ARBA" id="ARBA00004173"/>
    </source>
</evidence>
<dbReference type="EMBL" id="KN847041">
    <property type="protein sequence ID" value="KIW30719.1"/>
    <property type="molecule type" value="Genomic_DNA"/>
</dbReference>
<dbReference type="PROSITE" id="PS00170">
    <property type="entry name" value="CSA_PPIASE_1"/>
    <property type="match status" value="1"/>
</dbReference>
<keyword evidence="4" id="KW-0809">Transit peptide</keyword>
<evidence type="ECO:0000256" key="4">
    <source>
        <dbReference type="ARBA" id="ARBA00022946"/>
    </source>
</evidence>
<dbReference type="GO" id="GO:0006457">
    <property type="term" value="P:protein folding"/>
    <property type="evidence" value="ECO:0007669"/>
    <property type="project" value="InterPro"/>
</dbReference>
<evidence type="ECO:0000313" key="10">
    <source>
        <dbReference type="EMBL" id="KIW30719.1"/>
    </source>
</evidence>
<comment type="subcellular location">
    <subcellularLocation>
        <location evidence="2">Mitochondrion</location>
    </subcellularLocation>
</comment>
<dbReference type="SUPFAM" id="SSF50891">
    <property type="entry name" value="Cyclophilin-like"/>
    <property type="match status" value="1"/>
</dbReference>
<comment type="catalytic activity">
    <reaction evidence="1 8">
        <text>[protein]-peptidylproline (omega=180) = [protein]-peptidylproline (omega=0)</text>
        <dbReference type="Rhea" id="RHEA:16237"/>
        <dbReference type="Rhea" id="RHEA-COMP:10747"/>
        <dbReference type="Rhea" id="RHEA-COMP:10748"/>
        <dbReference type="ChEBI" id="CHEBI:83833"/>
        <dbReference type="ChEBI" id="CHEBI:83834"/>
        <dbReference type="EC" id="5.2.1.8"/>
    </reaction>
</comment>
<evidence type="ECO:0000256" key="5">
    <source>
        <dbReference type="ARBA" id="ARBA00023110"/>
    </source>
</evidence>
<dbReference type="CDD" id="cd01926">
    <property type="entry name" value="cyclophilin_ABH_like"/>
    <property type="match status" value="1"/>
</dbReference>
<organism evidence="10 11">
    <name type="scientific">Cladophialophora immunda</name>
    <dbReference type="NCBI Taxonomy" id="569365"/>
    <lineage>
        <taxon>Eukaryota</taxon>
        <taxon>Fungi</taxon>
        <taxon>Dikarya</taxon>
        <taxon>Ascomycota</taxon>
        <taxon>Pezizomycotina</taxon>
        <taxon>Eurotiomycetes</taxon>
        <taxon>Chaetothyriomycetidae</taxon>
        <taxon>Chaetothyriales</taxon>
        <taxon>Herpotrichiellaceae</taxon>
        <taxon>Cladophialophora</taxon>
    </lineage>
</organism>
<dbReference type="Proteomes" id="UP000054466">
    <property type="component" value="Unassembled WGS sequence"/>
</dbReference>
<protein>
    <recommendedName>
        <fullName evidence="8">Peptidyl-prolyl cis-trans isomerase</fullName>
        <shortName evidence="8">PPIase</shortName>
        <ecNumber evidence="8">5.2.1.8</ecNumber>
    </recommendedName>
</protein>
<dbReference type="PANTHER" id="PTHR11071">
    <property type="entry name" value="PEPTIDYL-PROLYL CIS-TRANS ISOMERASE"/>
    <property type="match status" value="1"/>
</dbReference>
<evidence type="ECO:0000259" key="9">
    <source>
        <dbReference type="PROSITE" id="PS50072"/>
    </source>
</evidence>
<dbReference type="HOGENOM" id="CLU_012062_12_0_1"/>
<dbReference type="Gene3D" id="2.40.100.10">
    <property type="entry name" value="Cyclophilin-like"/>
    <property type="match status" value="1"/>
</dbReference>
<dbReference type="GeneID" id="27341619"/>
<dbReference type="InterPro" id="IPR029000">
    <property type="entry name" value="Cyclophilin-like_dom_sf"/>
</dbReference>
<gene>
    <name evidence="10" type="ORF">PV07_02425</name>
</gene>
<dbReference type="Pfam" id="PF00160">
    <property type="entry name" value="Pro_isomerase"/>
    <property type="match status" value="1"/>
</dbReference>
<dbReference type="PANTHER" id="PTHR11071:SF385">
    <property type="entry name" value="PEPTIDYL-PROLYL CIS-TRANS ISOMERASE"/>
    <property type="match status" value="1"/>
</dbReference>
<keyword evidence="6" id="KW-0496">Mitochondrion</keyword>
<evidence type="ECO:0000256" key="6">
    <source>
        <dbReference type="ARBA" id="ARBA00023128"/>
    </source>
</evidence>
<dbReference type="InterPro" id="IPR020892">
    <property type="entry name" value="Cyclophilin-type_PPIase_CS"/>
</dbReference>
<dbReference type="InterPro" id="IPR002130">
    <property type="entry name" value="Cyclophilin-type_PPIase_dom"/>
</dbReference>
<dbReference type="RefSeq" id="XP_016250935.1">
    <property type="nucleotide sequence ID" value="XM_016389033.1"/>
</dbReference>
<dbReference type="OrthoDB" id="193499at2759"/>
<evidence type="ECO:0000256" key="3">
    <source>
        <dbReference type="ARBA" id="ARBA00007365"/>
    </source>
</evidence>
<dbReference type="PROSITE" id="PS50072">
    <property type="entry name" value="CSA_PPIASE_2"/>
    <property type="match status" value="1"/>
</dbReference>
<comment type="similarity">
    <text evidence="3 8">Belongs to the cyclophilin-type PPIase family.</text>
</comment>
<evidence type="ECO:0000256" key="7">
    <source>
        <dbReference type="ARBA" id="ARBA00023235"/>
    </source>
</evidence>
<dbReference type="STRING" id="569365.A0A0D2D4X1"/>
<dbReference type="GO" id="GO:0005739">
    <property type="term" value="C:mitochondrion"/>
    <property type="evidence" value="ECO:0007669"/>
    <property type="project" value="UniProtKB-SubCell"/>
</dbReference>
<accession>A0A0D2D4X1</accession>
<keyword evidence="11" id="KW-1185">Reference proteome</keyword>
<reference evidence="10 11" key="1">
    <citation type="submission" date="2015-01" db="EMBL/GenBank/DDBJ databases">
        <title>The Genome Sequence of Cladophialophora immunda CBS83496.</title>
        <authorList>
            <consortium name="The Broad Institute Genomics Platform"/>
            <person name="Cuomo C."/>
            <person name="de Hoog S."/>
            <person name="Gorbushina A."/>
            <person name="Stielow B."/>
            <person name="Teixiera M."/>
            <person name="Abouelleil A."/>
            <person name="Chapman S.B."/>
            <person name="Priest M."/>
            <person name="Young S.K."/>
            <person name="Wortman J."/>
            <person name="Nusbaum C."/>
            <person name="Birren B."/>
        </authorList>
    </citation>
    <scope>NUCLEOTIDE SEQUENCE [LARGE SCALE GENOMIC DNA]</scope>
    <source>
        <strain evidence="10 11">CBS 83496</strain>
    </source>
</reference>
<comment type="function">
    <text evidence="8">PPIases accelerate the folding of proteins. It catalyzes the cis-trans isomerization of proline imidic peptide bonds in oligopeptides.</text>
</comment>
<evidence type="ECO:0000313" key="11">
    <source>
        <dbReference type="Proteomes" id="UP000054466"/>
    </source>
</evidence>
<dbReference type="GO" id="GO:0003755">
    <property type="term" value="F:peptidyl-prolyl cis-trans isomerase activity"/>
    <property type="evidence" value="ECO:0007669"/>
    <property type="project" value="UniProtKB-UniRule"/>
</dbReference>
<keyword evidence="7 8" id="KW-0413">Isomerase</keyword>
<dbReference type="GO" id="GO:0016018">
    <property type="term" value="F:cyclosporin A binding"/>
    <property type="evidence" value="ECO:0007669"/>
    <property type="project" value="TreeGrafter"/>
</dbReference>
<evidence type="ECO:0000256" key="8">
    <source>
        <dbReference type="RuleBase" id="RU363019"/>
    </source>
</evidence>
<name>A0A0D2D4X1_9EURO</name>
<sequence length="239" mass="26021">MSLPRHAVSSFKFHHTLLTPPSSSSFCLQKHLSHRLSSSPTSFARLFSSSPTTMVQTAWFDVEWTDAVLDKARADAKRAGTSPPPPHRGRINFNLYDDVVPKTAENFRALCTGEKGFGYKGSSFHRIIPQFMLQGGDFTRGNGTGGKSIYGEKFADENFKRAHTKPGILSMANAGPNTNGSQFFITTVVTSWLDGKHVVFGEVADENSMDIVRKLEGTGSGSGQVKHEVKPTIVDCGAP</sequence>
<feature type="domain" description="PPIase cyclophilin-type" evidence="9">
    <location>
        <begin position="89"/>
        <end position="238"/>
    </location>
</feature>
<dbReference type="VEuPathDB" id="FungiDB:PV07_02425"/>